<gene>
    <name evidence="1" type="ORF">F2Q70_00011755</name>
</gene>
<protein>
    <submittedName>
        <fullName evidence="1">Uncharacterized protein</fullName>
    </submittedName>
</protein>
<dbReference type="EMBL" id="QGKY02000089">
    <property type="protein sequence ID" value="KAF2612276.1"/>
    <property type="molecule type" value="Genomic_DNA"/>
</dbReference>
<comment type="caution">
    <text evidence="1">The sequence shown here is derived from an EMBL/GenBank/DDBJ whole genome shotgun (WGS) entry which is preliminary data.</text>
</comment>
<organism evidence="1">
    <name type="scientific">Brassica cretica</name>
    <name type="common">Mustard</name>
    <dbReference type="NCBI Taxonomy" id="69181"/>
    <lineage>
        <taxon>Eukaryota</taxon>
        <taxon>Viridiplantae</taxon>
        <taxon>Streptophyta</taxon>
        <taxon>Embryophyta</taxon>
        <taxon>Tracheophyta</taxon>
        <taxon>Spermatophyta</taxon>
        <taxon>Magnoliopsida</taxon>
        <taxon>eudicotyledons</taxon>
        <taxon>Gunneridae</taxon>
        <taxon>Pentapetalae</taxon>
        <taxon>rosids</taxon>
        <taxon>malvids</taxon>
        <taxon>Brassicales</taxon>
        <taxon>Brassicaceae</taxon>
        <taxon>Brassiceae</taxon>
        <taxon>Brassica</taxon>
    </lineage>
</organism>
<accession>A0A8S9M4P8</accession>
<proteinExistence type="predicted"/>
<dbReference type="AlphaFoldDB" id="A0A8S9M4P8"/>
<name>A0A8S9M4P8_BRACR</name>
<reference evidence="1" key="1">
    <citation type="submission" date="2019-12" db="EMBL/GenBank/DDBJ databases">
        <title>Genome sequencing and annotation of Brassica cretica.</title>
        <authorList>
            <person name="Studholme D.J."/>
            <person name="Sarris P.F."/>
        </authorList>
    </citation>
    <scope>NUCLEOTIDE SEQUENCE</scope>
    <source>
        <strain evidence="1">PFS-102/07</strain>
        <tissue evidence="1">Leaf</tissue>
    </source>
</reference>
<sequence length="333" mass="38026">MNWSKLRIKFCDFDWIVPSQSCSASGPWFWVGRSVMFLVDCWLAGRFGGVTDGLSRASIDDIYRVDRILQCRGDYDSREVRSKTPTSAQPCLCKYRSGLAIDRQRETVIDRQPQAPIDPRAPLTYRVQMPKIDVARLNALRPQPKPSTNPPETTITHSDDVAEPMEVDKAPLGRTLRKRKRKVAKHLKREANEKEMEISKRKRIFCEAREKMKNMITLKKKSDPGKFAVPCTVEPSKESFTFVDCSQRNSGEIVKALKVQIGNALVRVDFHVLDIKLNWNSSLLFKRAFLSTVGAVCNMQTNQLCLTLIDPHVYYNPIPVMKPHTSSRRIDDA</sequence>
<evidence type="ECO:0000313" key="1">
    <source>
        <dbReference type="EMBL" id="KAF2612276.1"/>
    </source>
</evidence>